<dbReference type="EMBL" id="ABIB01000014">
    <property type="protein sequence ID" value="EDP94742.1"/>
    <property type="molecule type" value="Genomic_DNA"/>
</dbReference>
<accession>A9EA58</accession>
<protein>
    <submittedName>
        <fullName evidence="2">Uncharacterized protein</fullName>
    </submittedName>
</protein>
<dbReference type="HOGENOM" id="CLU_3311431_0_0_10"/>
<dbReference type="Proteomes" id="UP000002945">
    <property type="component" value="Unassembled WGS sequence"/>
</dbReference>
<dbReference type="STRING" id="391587.KAOT1_00660"/>
<evidence type="ECO:0000313" key="3">
    <source>
        <dbReference type="Proteomes" id="UP000002945"/>
    </source>
</evidence>
<proteinExistence type="predicted"/>
<evidence type="ECO:0000313" key="2">
    <source>
        <dbReference type="EMBL" id="EDP94742.1"/>
    </source>
</evidence>
<keyword evidence="3" id="KW-1185">Reference proteome</keyword>
<sequence length="39" mass="4313">MEGVYGGVLYLEGIVGMLTVVSLIFVVLSRSFFFLELIT</sequence>
<reference evidence="2 3" key="1">
    <citation type="journal article" date="2011" name="J. Bacteriol.">
        <title>Genome sequence of the algicidal bacterium Kordia algicida OT-1.</title>
        <authorList>
            <person name="Lee H.S."/>
            <person name="Kang S.G."/>
            <person name="Kwon K.K."/>
            <person name="Lee J.H."/>
            <person name="Kim S.J."/>
        </authorList>
    </citation>
    <scope>NUCLEOTIDE SEQUENCE [LARGE SCALE GENOMIC DNA]</scope>
    <source>
        <strain evidence="2 3">OT-1</strain>
    </source>
</reference>
<keyword evidence="1" id="KW-0472">Membrane</keyword>
<keyword evidence="1" id="KW-0812">Transmembrane</keyword>
<keyword evidence="1" id="KW-1133">Transmembrane helix</keyword>
<feature type="transmembrane region" description="Helical" evidence="1">
    <location>
        <begin position="14"/>
        <end position="35"/>
    </location>
</feature>
<gene>
    <name evidence="2" type="ORF">KAOT1_00660</name>
</gene>
<organism evidence="2 3">
    <name type="scientific">Kordia algicida OT-1</name>
    <dbReference type="NCBI Taxonomy" id="391587"/>
    <lineage>
        <taxon>Bacteria</taxon>
        <taxon>Pseudomonadati</taxon>
        <taxon>Bacteroidota</taxon>
        <taxon>Flavobacteriia</taxon>
        <taxon>Flavobacteriales</taxon>
        <taxon>Flavobacteriaceae</taxon>
        <taxon>Kordia</taxon>
    </lineage>
</organism>
<dbReference type="AlphaFoldDB" id="A9EA58"/>
<name>A9EA58_9FLAO</name>
<comment type="caution">
    <text evidence="2">The sequence shown here is derived from an EMBL/GenBank/DDBJ whole genome shotgun (WGS) entry which is preliminary data.</text>
</comment>
<evidence type="ECO:0000256" key="1">
    <source>
        <dbReference type="SAM" id="Phobius"/>
    </source>
</evidence>